<organism evidence="3">
    <name type="scientific">Anthurium amnicola</name>
    <dbReference type="NCBI Taxonomy" id="1678845"/>
    <lineage>
        <taxon>Eukaryota</taxon>
        <taxon>Viridiplantae</taxon>
        <taxon>Streptophyta</taxon>
        <taxon>Embryophyta</taxon>
        <taxon>Tracheophyta</taxon>
        <taxon>Spermatophyta</taxon>
        <taxon>Magnoliopsida</taxon>
        <taxon>Liliopsida</taxon>
        <taxon>Araceae</taxon>
        <taxon>Pothoideae</taxon>
        <taxon>Potheae</taxon>
        <taxon>Anthurium</taxon>
    </lineage>
</organism>
<protein>
    <submittedName>
        <fullName evidence="3">UDP-glucuronosyltransferase 2B17</fullName>
    </submittedName>
</protein>
<proteinExistence type="predicted"/>
<evidence type="ECO:0000256" key="1">
    <source>
        <dbReference type="SAM" id="Coils"/>
    </source>
</evidence>
<accession>A0A1D1YL25</accession>
<keyword evidence="3" id="KW-0808">Transferase</keyword>
<reference evidence="3" key="1">
    <citation type="submission" date="2015-07" db="EMBL/GenBank/DDBJ databases">
        <title>Transcriptome Assembly of Anthurium amnicola.</title>
        <authorList>
            <person name="Suzuki J."/>
        </authorList>
    </citation>
    <scope>NUCLEOTIDE SEQUENCE</scope>
</reference>
<feature type="region of interest" description="Disordered" evidence="2">
    <location>
        <begin position="105"/>
        <end position="145"/>
    </location>
</feature>
<dbReference type="EMBL" id="GDJX01012585">
    <property type="protein sequence ID" value="JAT55351.1"/>
    <property type="molecule type" value="Transcribed_RNA"/>
</dbReference>
<sequence>GEKGGEGEGAAMDLGSRVMGFLGKKDNVVHLFLAGAFVALGVRSSAQQDDIDALEAEKASLRRSNQATQKAMWDWRQSLFHLAESDPRGFPIPLSRLRAIYGEEDEVAAAPPGGATSIAPPLPQSQDTTGEARTQDPALPPRFTV</sequence>
<keyword evidence="1" id="KW-0175">Coiled coil</keyword>
<feature type="non-terminal residue" evidence="3">
    <location>
        <position position="1"/>
    </location>
</feature>
<evidence type="ECO:0000256" key="2">
    <source>
        <dbReference type="SAM" id="MobiDB-lite"/>
    </source>
</evidence>
<dbReference type="PANTHER" id="PTHR38355:SF1">
    <property type="entry name" value="OS06G0149500 PROTEIN"/>
    <property type="match status" value="1"/>
</dbReference>
<dbReference type="GO" id="GO:0005739">
    <property type="term" value="C:mitochondrion"/>
    <property type="evidence" value="ECO:0007669"/>
    <property type="project" value="TreeGrafter"/>
</dbReference>
<evidence type="ECO:0000313" key="3">
    <source>
        <dbReference type="EMBL" id="JAT55351.1"/>
    </source>
</evidence>
<name>A0A1D1YL25_9ARAE</name>
<dbReference type="GO" id="GO:0016740">
    <property type="term" value="F:transferase activity"/>
    <property type="evidence" value="ECO:0007669"/>
    <property type="project" value="UniProtKB-KW"/>
</dbReference>
<gene>
    <name evidence="3" type="primary">Ugt2b17_0</name>
    <name evidence="3" type="ORF">g.17731</name>
</gene>
<dbReference type="AlphaFoldDB" id="A0A1D1YL25"/>
<feature type="coiled-coil region" evidence="1">
    <location>
        <begin position="44"/>
        <end position="71"/>
    </location>
</feature>
<dbReference type="PANTHER" id="PTHR38355">
    <property type="entry name" value="OS06G0149500 PROTEIN"/>
    <property type="match status" value="1"/>
</dbReference>